<keyword evidence="5" id="KW-0143">Chaperone</keyword>
<dbReference type="InterPro" id="IPR003593">
    <property type="entry name" value="AAA+_ATPase"/>
</dbReference>
<name>A0A918CQG2_9DEIO</name>
<dbReference type="InterPro" id="IPR005129">
    <property type="entry name" value="GTPase_ArgK"/>
</dbReference>
<organism evidence="7 8">
    <name type="scientific">Deinococcus ruber</name>
    <dbReference type="NCBI Taxonomy" id="1848197"/>
    <lineage>
        <taxon>Bacteria</taxon>
        <taxon>Thermotogati</taxon>
        <taxon>Deinococcota</taxon>
        <taxon>Deinococci</taxon>
        <taxon>Deinococcales</taxon>
        <taxon>Deinococcaceae</taxon>
        <taxon>Deinococcus</taxon>
    </lineage>
</organism>
<accession>A0A918CQG2</accession>
<dbReference type="SUPFAM" id="SSF52540">
    <property type="entry name" value="P-loop containing nucleoside triphosphate hydrolases"/>
    <property type="match status" value="1"/>
</dbReference>
<dbReference type="InterPro" id="IPR052040">
    <property type="entry name" value="GTPase/Isobutyryl-CoA_mutase"/>
</dbReference>
<dbReference type="NCBIfam" id="TIGR00750">
    <property type="entry name" value="lao"/>
    <property type="match status" value="1"/>
</dbReference>
<evidence type="ECO:0000256" key="4">
    <source>
        <dbReference type="ARBA" id="ARBA00023134"/>
    </source>
</evidence>
<evidence type="ECO:0000256" key="5">
    <source>
        <dbReference type="ARBA" id="ARBA00023186"/>
    </source>
</evidence>
<keyword evidence="8" id="KW-1185">Reference proteome</keyword>
<dbReference type="CDD" id="cd03114">
    <property type="entry name" value="MMAA-like"/>
    <property type="match status" value="1"/>
</dbReference>
<evidence type="ECO:0000256" key="2">
    <source>
        <dbReference type="ARBA" id="ARBA00022741"/>
    </source>
</evidence>
<evidence type="ECO:0000256" key="1">
    <source>
        <dbReference type="ARBA" id="ARBA00009625"/>
    </source>
</evidence>
<proteinExistence type="inferred from homology"/>
<dbReference type="GO" id="GO:0016301">
    <property type="term" value="F:kinase activity"/>
    <property type="evidence" value="ECO:0007669"/>
    <property type="project" value="UniProtKB-KW"/>
</dbReference>
<evidence type="ECO:0000256" key="3">
    <source>
        <dbReference type="ARBA" id="ARBA00022801"/>
    </source>
</evidence>
<keyword evidence="3" id="KW-0378">Hydrolase</keyword>
<evidence type="ECO:0000259" key="6">
    <source>
        <dbReference type="SMART" id="SM00382"/>
    </source>
</evidence>
<sequence>MTDTSDADSLPDRFRARDVRALARAITRVESGAGDAPAILRAARTALTAAPQLPTVIGLTGSPGSGKSTLVSALIQHLRALGKTVGVLAVDPSSPFSGGAILGDRIRMLGHHADAGVYVRSLASRGALGGLSARTMQVLSVMEGFGFDVILLETVGVGQSELDIAAVADHTVLVLTPAGGDGVQAFKAGIMEVADVLVVNKADLPGAERTVRELRAAQMLAPHDEHTFFPPIVQTVASRNEGLAALLDAVHAHRTHLGDAGLTARRLGRARFELRSLIWMRAMNAANAVDPLLLERISAGETSADEVAEHLLGRHGQVR</sequence>
<keyword evidence="7" id="KW-0418">Kinase</keyword>
<reference evidence="7" key="1">
    <citation type="journal article" date="2014" name="Int. J. Syst. Evol. Microbiol.">
        <title>Complete genome sequence of Corynebacterium casei LMG S-19264T (=DSM 44701T), isolated from a smear-ripened cheese.</title>
        <authorList>
            <consortium name="US DOE Joint Genome Institute (JGI-PGF)"/>
            <person name="Walter F."/>
            <person name="Albersmeier A."/>
            <person name="Kalinowski J."/>
            <person name="Ruckert C."/>
        </authorList>
    </citation>
    <scope>NUCLEOTIDE SEQUENCE</scope>
    <source>
        <strain evidence="7">JCM 31311</strain>
    </source>
</reference>
<dbReference type="PANTHER" id="PTHR43087">
    <property type="entry name" value="LYSINE/ARGININE/ORNITHINE TRANSPORT SYSTEM KINASE"/>
    <property type="match status" value="1"/>
</dbReference>
<comment type="caution">
    <text evidence="7">The sequence shown here is derived from an EMBL/GenBank/DDBJ whole genome shotgun (WGS) entry which is preliminary data.</text>
</comment>
<dbReference type="PANTHER" id="PTHR43087:SF1">
    <property type="entry name" value="LAO_AO TRANSPORT SYSTEM ATPASE"/>
    <property type="match status" value="1"/>
</dbReference>
<protein>
    <submittedName>
        <fullName evidence="7">LAO/AO transport system kinase</fullName>
    </submittedName>
</protein>
<keyword evidence="7" id="KW-0808">Transferase</keyword>
<dbReference type="RefSeq" id="WP_189093200.1">
    <property type="nucleotide sequence ID" value="NZ_BMQL01000058.1"/>
</dbReference>
<dbReference type="GO" id="GO:0005525">
    <property type="term" value="F:GTP binding"/>
    <property type="evidence" value="ECO:0007669"/>
    <property type="project" value="UniProtKB-KW"/>
</dbReference>
<gene>
    <name evidence="7" type="ORF">GCM10008957_49510</name>
</gene>
<evidence type="ECO:0000313" key="7">
    <source>
        <dbReference type="EMBL" id="GGR33260.1"/>
    </source>
</evidence>
<dbReference type="Gene3D" id="3.40.50.300">
    <property type="entry name" value="P-loop containing nucleotide triphosphate hydrolases"/>
    <property type="match status" value="1"/>
</dbReference>
<comment type="similarity">
    <text evidence="1">Belongs to the SIMIBI class G3E GTPase family. ArgK/MeaB subfamily.</text>
</comment>
<dbReference type="GO" id="GO:0003924">
    <property type="term" value="F:GTPase activity"/>
    <property type="evidence" value="ECO:0007669"/>
    <property type="project" value="InterPro"/>
</dbReference>
<dbReference type="InterPro" id="IPR027417">
    <property type="entry name" value="P-loop_NTPase"/>
</dbReference>
<keyword evidence="4" id="KW-0342">GTP-binding</keyword>
<reference evidence="7" key="2">
    <citation type="submission" date="2020-09" db="EMBL/GenBank/DDBJ databases">
        <authorList>
            <person name="Sun Q."/>
            <person name="Ohkuma M."/>
        </authorList>
    </citation>
    <scope>NUCLEOTIDE SEQUENCE</scope>
    <source>
        <strain evidence="7">JCM 31311</strain>
    </source>
</reference>
<dbReference type="AlphaFoldDB" id="A0A918CQG2"/>
<feature type="domain" description="AAA+ ATPase" evidence="6">
    <location>
        <begin position="53"/>
        <end position="277"/>
    </location>
</feature>
<dbReference type="Proteomes" id="UP000603865">
    <property type="component" value="Unassembled WGS sequence"/>
</dbReference>
<keyword evidence="2" id="KW-0547">Nucleotide-binding</keyword>
<dbReference type="Pfam" id="PF03308">
    <property type="entry name" value="MeaB"/>
    <property type="match status" value="1"/>
</dbReference>
<evidence type="ECO:0000313" key="8">
    <source>
        <dbReference type="Proteomes" id="UP000603865"/>
    </source>
</evidence>
<dbReference type="EMBL" id="BMQL01000058">
    <property type="protein sequence ID" value="GGR33260.1"/>
    <property type="molecule type" value="Genomic_DNA"/>
</dbReference>
<dbReference type="SMART" id="SM00382">
    <property type="entry name" value="AAA"/>
    <property type="match status" value="1"/>
</dbReference>